<gene>
    <name evidence="1" type="ORF">AB204_00295</name>
</gene>
<dbReference type="OrthoDB" id="9129015at2"/>
<keyword evidence="2" id="KW-1185">Reference proteome</keyword>
<dbReference type="PATRIC" id="fig|880157.4.peg.64"/>
<evidence type="ECO:0000313" key="2">
    <source>
        <dbReference type="Proteomes" id="UP000036277"/>
    </source>
</evidence>
<dbReference type="EMBL" id="LFCV01000002">
    <property type="protein sequence ID" value="KMJ46974.1"/>
    <property type="molecule type" value="Genomic_DNA"/>
</dbReference>
<sequence length="203" mass="23487">MTWKKVFILLCSNHDAIRKAATASIQRYQVPPSRCFAFRKLPGFLLLDSDPPSFEDCDLNSKLLVFTHGTRYNTVYIEEDDEYNGRQFAKLLISCGLKSIGLVSIKACRSGWGNFLPTFVHYFSINKAKIGWVLGYKGDIFTSENGMHCYTSRLDYHVHSRFHFRIPDFCRVRIVEGNTPVIIPNKRRYNHFTSINLVDFDDD</sequence>
<dbReference type="Proteomes" id="UP000036277">
    <property type="component" value="Unassembled WGS sequence"/>
</dbReference>
<comment type="caution">
    <text evidence="1">The sequence shown here is derived from an EMBL/GenBank/DDBJ whole genome shotgun (WGS) entry which is preliminary data.</text>
</comment>
<organism evidence="1 2">
    <name type="scientific">Xenorhabdus khoisanae</name>
    <dbReference type="NCBI Taxonomy" id="880157"/>
    <lineage>
        <taxon>Bacteria</taxon>
        <taxon>Pseudomonadati</taxon>
        <taxon>Pseudomonadota</taxon>
        <taxon>Gammaproteobacteria</taxon>
        <taxon>Enterobacterales</taxon>
        <taxon>Morganellaceae</taxon>
        <taxon>Xenorhabdus</taxon>
    </lineage>
</organism>
<name>A0A0J5FXK5_9GAMM</name>
<dbReference type="AlphaFoldDB" id="A0A0J5FXK5"/>
<dbReference type="STRING" id="880157.AB204_00295"/>
<protein>
    <submittedName>
        <fullName evidence="1">Uncharacterized protein</fullName>
    </submittedName>
</protein>
<dbReference type="RefSeq" id="WP_047961402.1">
    <property type="nucleotide sequence ID" value="NZ_CAWMBG010000002.1"/>
</dbReference>
<evidence type="ECO:0000313" key="1">
    <source>
        <dbReference type="EMBL" id="KMJ46974.1"/>
    </source>
</evidence>
<accession>A0A0J5FXK5</accession>
<proteinExistence type="predicted"/>
<reference evidence="1 2" key="1">
    <citation type="submission" date="2015-06" db="EMBL/GenBank/DDBJ databases">
        <title>Draft Whole-Genome Sequence of the Entomopathogenic Bacterium Xenorhabdus khoisanae.</title>
        <authorList>
            <person name="Naidoo S."/>
            <person name="Featherston J."/>
            <person name="Gray V.M."/>
        </authorList>
    </citation>
    <scope>NUCLEOTIDE SEQUENCE [LARGE SCALE GENOMIC DNA]</scope>
    <source>
        <strain evidence="1 2">MCB</strain>
    </source>
</reference>